<keyword evidence="1" id="KW-0472">Membrane</keyword>
<feature type="transmembrane region" description="Helical" evidence="1">
    <location>
        <begin position="25"/>
        <end position="46"/>
    </location>
</feature>
<sequence length="249" mass="28188">MTYIKKNHYQRPVSVYKVAVRDVDVLTLFNTVSNLLFVYLISPSFVLRSLGMPRGTKVVSVFHYISTSTYLAITMMISAKWVDQRQVGHAPNTHNHIGYQQGGHLFLLFPKKTEVMAQACATAITCLTIVTKALRAFKSWVFPKDECSPTSSSAVFSFEHEVFNVRFQPPILENHRSVGDILSSIWPPRGKPTMLEVSSSLTSARDAVDILDGLMMPLEYKMRRPLLPENLIVREADTSRYETPDYIPT</sequence>
<dbReference type="Proteomes" id="UP001451303">
    <property type="component" value="Unassembled WGS sequence"/>
</dbReference>
<gene>
    <name evidence="2" type="ORF">QR685DRAFT_544957</name>
</gene>
<keyword evidence="3" id="KW-1185">Reference proteome</keyword>
<proteinExistence type="predicted"/>
<reference evidence="2 3" key="1">
    <citation type="submission" date="2023-09" db="EMBL/GenBank/DDBJ databases">
        <title>Multi-omics analysis of a traditional fermented food reveals byproduct-associated fungal strains for waste-to-food upcycling.</title>
        <authorList>
            <consortium name="Lawrence Berkeley National Laboratory"/>
            <person name="Rekdal V.M."/>
            <person name="Villalobos-Escobedo J.M."/>
            <person name="Rodriguez-Valeron N."/>
            <person name="Garcia M.O."/>
            <person name="Vasquez D.P."/>
            <person name="Damayanti I."/>
            <person name="Sorensen P.M."/>
            <person name="Baidoo E.E."/>
            <person name="De Carvalho A.C."/>
            <person name="Riley R."/>
            <person name="Lipzen A."/>
            <person name="He G."/>
            <person name="Yan M."/>
            <person name="Haridas S."/>
            <person name="Daum C."/>
            <person name="Yoshinaga Y."/>
            <person name="Ng V."/>
            <person name="Grigoriev I.V."/>
            <person name="Munk R."/>
            <person name="Nuraida L."/>
            <person name="Wijaya C.H."/>
            <person name="Morales P.-C."/>
            <person name="Keasling J.D."/>
        </authorList>
    </citation>
    <scope>NUCLEOTIDE SEQUENCE [LARGE SCALE GENOMIC DNA]</scope>
    <source>
        <strain evidence="2 3">FGSC 2613</strain>
    </source>
</reference>
<organism evidence="2 3">
    <name type="scientific">Neurospora intermedia</name>
    <dbReference type="NCBI Taxonomy" id="5142"/>
    <lineage>
        <taxon>Eukaryota</taxon>
        <taxon>Fungi</taxon>
        <taxon>Dikarya</taxon>
        <taxon>Ascomycota</taxon>
        <taxon>Pezizomycotina</taxon>
        <taxon>Sordariomycetes</taxon>
        <taxon>Sordariomycetidae</taxon>
        <taxon>Sordariales</taxon>
        <taxon>Sordariaceae</taxon>
        <taxon>Neurospora</taxon>
    </lineage>
</organism>
<keyword evidence="1" id="KW-0812">Transmembrane</keyword>
<accession>A0ABR3D9P6</accession>
<evidence type="ECO:0000313" key="3">
    <source>
        <dbReference type="Proteomes" id="UP001451303"/>
    </source>
</evidence>
<keyword evidence="1" id="KW-1133">Transmembrane helix</keyword>
<evidence type="ECO:0000256" key="1">
    <source>
        <dbReference type="SAM" id="Phobius"/>
    </source>
</evidence>
<dbReference type="EMBL" id="JAVLET010000005">
    <property type="protein sequence ID" value="KAL0469419.1"/>
    <property type="molecule type" value="Genomic_DNA"/>
</dbReference>
<comment type="caution">
    <text evidence="2">The sequence shown here is derived from an EMBL/GenBank/DDBJ whole genome shotgun (WGS) entry which is preliminary data.</text>
</comment>
<evidence type="ECO:0000313" key="2">
    <source>
        <dbReference type="EMBL" id="KAL0469419.1"/>
    </source>
</evidence>
<protein>
    <submittedName>
        <fullName evidence="2">Uncharacterized protein</fullName>
    </submittedName>
</protein>
<name>A0ABR3D9P6_NEUIN</name>